<keyword evidence="2" id="KW-0812">Transmembrane</keyword>
<dbReference type="GO" id="GO:0005886">
    <property type="term" value="C:plasma membrane"/>
    <property type="evidence" value="ECO:0007669"/>
    <property type="project" value="TreeGrafter"/>
</dbReference>
<keyword evidence="2" id="KW-0472">Membrane</keyword>
<gene>
    <name evidence="3" type="ORF">HPBE_LOCUS12934</name>
</gene>
<dbReference type="GO" id="GO:0090482">
    <property type="term" value="F:vitamin transmembrane transporter activity"/>
    <property type="evidence" value="ECO:0007669"/>
    <property type="project" value="InterPro"/>
</dbReference>
<evidence type="ECO:0000313" key="5">
    <source>
        <dbReference type="WBParaSite" id="HPBE_0001293301-mRNA-1"/>
    </source>
</evidence>
<dbReference type="WBParaSite" id="HPBE_0001293301-mRNA-1">
    <property type="protein sequence ID" value="HPBE_0001293301-mRNA-1"/>
    <property type="gene ID" value="HPBE_0001293301"/>
</dbReference>
<evidence type="ECO:0000313" key="3">
    <source>
        <dbReference type="EMBL" id="VDO94207.1"/>
    </source>
</evidence>
<dbReference type="PANTHER" id="PTHR10686:SF18">
    <property type="entry name" value="IP11787P-RELATED"/>
    <property type="match status" value="1"/>
</dbReference>
<sequence>MFRVTSYTRGALLLGSFSAYSIAQLIILLEWGTYQTLNIISLAALCISFCFAVALPNVSWKDAFEKKKFLRDPTKLPDDEIRYKKYVKFHFSSLVEDVKVIYGNMFMLKWSVWWALASCAYFQVGNYIQTLWGTRTDLRNSDIYNGLTEALCPLVSLPAVLLVQHLRVNWSRWGELCLASCSLLNALILFWLSQTNSLIVMYAGYIVYRLIYETMITITQSNLAEGLEMASYGLVFGINTFIALVMQSILTLVVNSALKLSIKPQFVVYSGFHFAVAAIFIVPLLFRVLLHPWRRLRGNGENAGRDTLSHTSTHM</sequence>
<feature type="transmembrane region" description="Helical" evidence="2">
    <location>
        <begin position="12"/>
        <end position="31"/>
    </location>
</feature>
<accession>A0A183FWT1</accession>
<feature type="transmembrane region" description="Helical" evidence="2">
    <location>
        <begin position="199"/>
        <end position="218"/>
    </location>
</feature>
<dbReference type="AlphaFoldDB" id="A0A183FWT1"/>
<feature type="transmembrane region" description="Helical" evidence="2">
    <location>
        <begin position="106"/>
        <end position="123"/>
    </location>
</feature>
<reference evidence="3 4" key="1">
    <citation type="submission" date="2018-11" db="EMBL/GenBank/DDBJ databases">
        <authorList>
            <consortium name="Pathogen Informatics"/>
        </authorList>
    </citation>
    <scope>NUCLEOTIDE SEQUENCE [LARGE SCALE GENOMIC DNA]</scope>
</reference>
<dbReference type="InterPro" id="IPR002666">
    <property type="entry name" value="Folate_carrier"/>
</dbReference>
<organism evidence="4 5">
    <name type="scientific">Heligmosomoides polygyrus</name>
    <name type="common">Parasitic roundworm</name>
    <dbReference type="NCBI Taxonomy" id="6339"/>
    <lineage>
        <taxon>Eukaryota</taxon>
        <taxon>Metazoa</taxon>
        <taxon>Ecdysozoa</taxon>
        <taxon>Nematoda</taxon>
        <taxon>Chromadorea</taxon>
        <taxon>Rhabditida</taxon>
        <taxon>Rhabditina</taxon>
        <taxon>Rhabditomorpha</taxon>
        <taxon>Strongyloidea</taxon>
        <taxon>Heligmosomidae</taxon>
        <taxon>Heligmosomoides</taxon>
    </lineage>
</organism>
<feature type="transmembrane region" description="Helical" evidence="2">
    <location>
        <begin position="230"/>
        <end position="254"/>
    </location>
</feature>
<dbReference type="InterPro" id="IPR036259">
    <property type="entry name" value="MFS_trans_sf"/>
</dbReference>
<name>A0A183FWT1_HELPZ</name>
<reference evidence="5" key="2">
    <citation type="submission" date="2019-09" db="UniProtKB">
        <authorList>
            <consortium name="WormBaseParasite"/>
        </authorList>
    </citation>
    <scope>IDENTIFICATION</scope>
</reference>
<dbReference type="Proteomes" id="UP000050761">
    <property type="component" value="Unassembled WGS sequence"/>
</dbReference>
<dbReference type="Pfam" id="PF01770">
    <property type="entry name" value="Folate_carrier"/>
    <property type="match status" value="1"/>
</dbReference>
<dbReference type="OrthoDB" id="18814at2759"/>
<keyword evidence="4" id="KW-1185">Reference proteome</keyword>
<keyword evidence="2" id="KW-1133">Transmembrane helix</keyword>
<evidence type="ECO:0000256" key="2">
    <source>
        <dbReference type="SAM" id="Phobius"/>
    </source>
</evidence>
<feature type="transmembrane region" description="Helical" evidence="2">
    <location>
        <begin position="37"/>
        <end position="58"/>
    </location>
</feature>
<dbReference type="PANTHER" id="PTHR10686">
    <property type="entry name" value="FOLATE TRANSPORTER"/>
    <property type="match status" value="1"/>
</dbReference>
<evidence type="ECO:0000313" key="4">
    <source>
        <dbReference type="Proteomes" id="UP000050761"/>
    </source>
</evidence>
<proteinExistence type="inferred from homology"/>
<comment type="similarity">
    <text evidence="1">Belongs to the reduced folate carrier (RFC) transporter (TC 2.A.48) family.</text>
</comment>
<feature type="transmembrane region" description="Helical" evidence="2">
    <location>
        <begin position="266"/>
        <end position="290"/>
    </location>
</feature>
<dbReference type="SUPFAM" id="SSF103473">
    <property type="entry name" value="MFS general substrate transporter"/>
    <property type="match status" value="1"/>
</dbReference>
<protein>
    <submittedName>
        <fullName evidence="5">Reduced folate carrier</fullName>
    </submittedName>
</protein>
<evidence type="ECO:0000256" key="1">
    <source>
        <dbReference type="ARBA" id="ARBA00005773"/>
    </source>
</evidence>
<dbReference type="NCBIfam" id="TIGR00806">
    <property type="entry name" value="rfc"/>
    <property type="match status" value="1"/>
</dbReference>
<dbReference type="Gene3D" id="1.20.1250.20">
    <property type="entry name" value="MFS general substrate transporter like domains"/>
    <property type="match status" value="1"/>
</dbReference>
<accession>A0A3P8ABT2</accession>
<dbReference type="EMBL" id="UZAH01027696">
    <property type="protein sequence ID" value="VDO94207.1"/>
    <property type="molecule type" value="Genomic_DNA"/>
</dbReference>